<gene>
    <name evidence="3" type="ORF">AXE65_09435</name>
</gene>
<protein>
    <submittedName>
        <fullName evidence="3">Uncharacterized protein</fullName>
    </submittedName>
</protein>
<evidence type="ECO:0000256" key="2">
    <source>
        <dbReference type="SAM" id="MobiDB-lite"/>
    </source>
</evidence>
<feature type="region of interest" description="Disordered" evidence="2">
    <location>
        <begin position="121"/>
        <end position="142"/>
    </location>
</feature>
<feature type="compositionally biased region" description="Low complexity" evidence="2">
    <location>
        <begin position="133"/>
        <end position="142"/>
    </location>
</feature>
<name>A0A139SXG1_9GAMM</name>
<reference evidence="3 4" key="1">
    <citation type="submission" date="2016-02" db="EMBL/GenBank/DDBJ databases">
        <authorList>
            <person name="Wen L."/>
            <person name="He K."/>
            <person name="Yang H."/>
        </authorList>
    </citation>
    <scope>NUCLEOTIDE SEQUENCE [LARGE SCALE GENOMIC DNA]</scope>
    <source>
        <strain evidence="3 4">CV58</strain>
    </source>
</reference>
<proteinExistence type="predicted"/>
<evidence type="ECO:0000313" key="4">
    <source>
        <dbReference type="Proteomes" id="UP000072660"/>
    </source>
</evidence>
<dbReference type="EMBL" id="LSZO01000018">
    <property type="protein sequence ID" value="KXU39286.1"/>
    <property type="molecule type" value="Genomic_DNA"/>
</dbReference>
<sequence>MTTRTRQLTRELASERVMILLEKKKISLTHKLLVTLALGALTALTVFVLLDKKPALAAWLPQQPVLQSTLPAGAHEQQWRAELENLNIKYQVELASRQALEQQVLALDTQIKEMQTELDFFRSNNGGNGGATNGQAGTGAKR</sequence>
<dbReference type="AlphaFoldDB" id="A0A139SXG1"/>
<dbReference type="RefSeq" id="WP_068386944.1">
    <property type="nucleotide sequence ID" value="NZ_LSZO01000018.1"/>
</dbReference>
<organism evidence="3 4">
    <name type="scientific">Ventosimonas gracilis</name>
    <dbReference type="NCBI Taxonomy" id="1680762"/>
    <lineage>
        <taxon>Bacteria</taxon>
        <taxon>Pseudomonadati</taxon>
        <taxon>Pseudomonadota</taxon>
        <taxon>Gammaproteobacteria</taxon>
        <taxon>Pseudomonadales</taxon>
        <taxon>Ventosimonadaceae</taxon>
        <taxon>Ventosimonas</taxon>
    </lineage>
</organism>
<keyword evidence="4" id="KW-1185">Reference proteome</keyword>
<keyword evidence="1" id="KW-0175">Coiled coil</keyword>
<comment type="caution">
    <text evidence="3">The sequence shown here is derived from an EMBL/GenBank/DDBJ whole genome shotgun (WGS) entry which is preliminary data.</text>
</comment>
<dbReference type="Proteomes" id="UP000072660">
    <property type="component" value="Unassembled WGS sequence"/>
</dbReference>
<feature type="coiled-coil region" evidence="1">
    <location>
        <begin position="83"/>
        <end position="117"/>
    </location>
</feature>
<accession>A0A139SXG1</accession>
<evidence type="ECO:0000313" key="3">
    <source>
        <dbReference type="EMBL" id="KXU39286.1"/>
    </source>
</evidence>
<evidence type="ECO:0000256" key="1">
    <source>
        <dbReference type="SAM" id="Coils"/>
    </source>
</evidence>